<dbReference type="AlphaFoldDB" id="B8I9V9"/>
<evidence type="ECO:0000313" key="2">
    <source>
        <dbReference type="Proteomes" id="UP000008207"/>
    </source>
</evidence>
<dbReference type="eggNOG" id="COG1961">
    <property type="taxonomic scope" value="Bacteria"/>
</dbReference>
<dbReference type="EMBL" id="CP001349">
    <property type="protein sequence ID" value="ACL57187.1"/>
    <property type="molecule type" value="Genomic_DNA"/>
</dbReference>
<dbReference type="KEGG" id="mno:Mnod_2205"/>
<evidence type="ECO:0000313" key="1">
    <source>
        <dbReference type="EMBL" id="ACL57187.1"/>
    </source>
</evidence>
<gene>
    <name evidence="1" type="ordered locus">Mnod_2205</name>
</gene>
<keyword evidence="2" id="KW-1185">Reference proteome</keyword>
<accession>B8I9V9</accession>
<proteinExistence type="predicted"/>
<organism evidence="1 2">
    <name type="scientific">Methylobacterium nodulans (strain LMG 21967 / CNCM I-2342 / ORS 2060)</name>
    <dbReference type="NCBI Taxonomy" id="460265"/>
    <lineage>
        <taxon>Bacteria</taxon>
        <taxon>Pseudomonadati</taxon>
        <taxon>Pseudomonadota</taxon>
        <taxon>Alphaproteobacteria</taxon>
        <taxon>Hyphomicrobiales</taxon>
        <taxon>Methylobacteriaceae</taxon>
        <taxon>Methylobacterium</taxon>
    </lineage>
</organism>
<dbReference type="HOGENOM" id="CLU_1862843_0_0_5"/>
<name>B8I9V9_METNO</name>
<reference evidence="1 2" key="1">
    <citation type="submission" date="2009-01" db="EMBL/GenBank/DDBJ databases">
        <title>Complete sequence of chromosome of Methylobacterium nodulans ORS 2060.</title>
        <authorList>
            <consortium name="US DOE Joint Genome Institute"/>
            <person name="Lucas S."/>
            <person name="Copeland A."/>
            <person name="Lapidus A."/>
            <person name="Glavina del Rio T."/>
            <person name="Dalin E."/>
            <person name="Tice H."/>
            <person name="Bruce D."/>
            <person name="Goodwin L."/>
            <person name="Pitluck S."/>
            <person name="Sims D."/>
            <person name="Brettin T."/>
            <person name="Detter J.C."/>
            <person name="Han C."/>
            <person name="Larimer F."/>
            <person name="Land M."/>
            <person name="Hauser L."/>
            <person name="Kyrpides N."/>
            <person name="Ivanova N."/>
            <person name="Marx C.J."/>
            <person name="Richardson P."/>
        </authorList>
    </citation>
    <scope>NUCLEOTIDE SEQUENCE [LARGE SCALE GENOMIC DNA]</scope>
    <source>
        <strain evidence="2">LMG 21967 / CNCM I-2342 / ORS 2060</strain>
    </source>
</reference>
<sequence>MSGYVKGFITEADAAARLPVIKAERANLEAELAHLADAGRLLTIESNVVAGYLNQVRDLAGTLSDYARGEDEASRRLIASFRGLIKSVTVLPGQPRRGIEVEVEGRLSALVSEARSDGLSGRSVVAEEGLEPPTQGL</sequence>
<protein>
    <submittedName>
        <fullName evidence="1">Uncharacterized protein</fullName>
    </submittedName>
</protein>
<dbReference type="Proteomes" id="UP000008207">
    <property type="component" value="Chromosome"/>
</dbReference>